<dbReference type="PANTHER" id="PTHR10093">
    <property type="entry name" value="IRON-SULFUR CLUSTER ASSEMBLY ENZYME NIFU HOMOLOG"/>
    <property type="match status" value="1"/>
</dbReference>
<dbReference type="GO" id="GO:0016226">
    <property type="term" value="P:iron-sulfur cluster assembly"/>
    <property type="evidence" value="ECO:0007669"/>
    <property type="project" value="InterPro"/>
</dbReference>
<dbReference type="Gene3D" id="3.90.1010.10">
    <property type="match status" value="1"/>
</dbReference>
<proteinExistence type="predicted"/>
<dbReference type="Proteomes" id="UP001174909">
    <property type="component" value="Unassembled WGS sequence"/>
</dbReference>
<dbReference type="CDD" id="cd06664">
    <property type="entry name" value="IscU_like"/>
    <property type="match status" value="1"/>
</dbReference>
<organism evidence="2 3">
    <name type="scientific">Geodia barretti</name>
    <name type="common">Barrett's horny sponge</name>
    <dbReference type="NCBI Taxonomy" id="519541"/>
    <lineage>
        <taxon>Eukaryota</taxon>
        <taxon>Metazoa</taxon>
        <taxon>Porifera</taxon>
        <taxon>Demospongiae</taxon>
        <taxon>Heteroscleromorpha</taxon>
        <taxon>Tetractinellida</taxon>
        <taxon>Astrophorina</taxon>
        <taxon>Geodiidae</taxon>
        <taxon>Geodia</taxon>
    </lineage>
</organism>
<dbReference type="Pfam" id="PF01592">
    <property type="entry name" value="NifU_N"/>
    <property type="match status" value="1"/>
</dbReference>
<keyword evidence="3" id="KW-1185">Reference proteome</keyword>
<accession>A0AA35SZS1</accession>
<evidence type="ECO:0000313" key="3">
    <source>
        <dbReference type="Proteomes" id="UP001174909"/>
    </source>
</evidence>
<comment type="caution">
    <text evidence="2">The sequence shown here is derived from an EMBL/GenBank/DDBJ whole genome shotgun (WGS) entry which is preliminary data.</text>
</comment>
<dbReference type="EMBL" id="CASHTH010003003">
    <property type="protein sequence ID" value="CAI8038669.1"/>
    <property type="molecule type" value="Genomic_DNA"/>
</dbReference>
<dbReference type="NCBIfam" id="TIGR01994">
    <property type="entry name" value="SUF_scaf_2"/>
    <property type="match status" value="1"/>
</dbReference>
<dbReference type="SUPFAM" id="SSF82649">
    <property type="entry name" value="SufE/NifU"/>
    <property type="match status" value="1"/>
</dbReference>
<protein>
    <submittedName>
        <fullName evidence="2">Zinc-dependent sulfurtransferase SufU</fullName>
    </submittedName>
</protein>
<reference evidence="2" key="1">
    <citation type="submission" date="2023-03" db="EMBL/GenBank/DDBJ databases">
        <authorList>
            <person name="Steffen K."/>
            <person name="Cardenas P."/>
        </authorList>
    </citation>
    <scope>NUCLEOTIDE SEQUENCE</scope>
</reference>
<gene>
    <name evidence="2" type="ORF">GBAR_LOCUS21566</name>
</gene>
<feature type="domain" description="NIF system FeS cluster assembly NifU N-terminal" evidence="1">
    <location>
        <begin position="12"/>
        <end position="137"/>
    </location>
</feature>
<sequence length="155" mass="16861">MSSLPDNPDALYGDVIMDHYRSPRHRARLSCADVEAEEFNPFCGDRATLQLRLGHSDGDGAPIQAVSALAEGCSIIQASASLLADNVHGRTVEQAADLSQLFRDLMQGKPLPSVAVAELGDLEALEVVRRYPVRIKCALLPWVALEAGLRRLSQR</sequence>
<dbReference type="AlphaFoldDB" id="A0AA35SZS1"/>
<evidence type="ECO:0000313" key="2">
    <source>
        <dbReference type="EMBL" id="CAI8038669.1"/>
    </source>
</evidence>
<name>A0AA35SZS1_GEOBA</name>
<dbReference type="InterPro" id="IPR002871">
    <property type="entry name" value="NIF_FeS_clus_asmbl_NifU_N"/>
</dbReference>
<evidence type="ECO:0000259" key="1">
    <source>
        <dbReference type="Pfam" id="PF01592"/>
    </source>
</evidence>
<dbReference type="GO" id="GO:0051536">
    <property type="term" value="F:iron-sulfur cluster binding"/>
    <property type="evidence" value="ECO:0007669"/>
    <property type="project" value="InterPro"/>
</dbReference>
<dbReference type="GO" id="GO:0005506">
    <property type="term" value="F:iron ion binding"/>
    <property type="evidence" value="ECO:0007669"/>
    <property type="project" value="InterPro"/>
</dbReference>